<dbReference type="EMBL" id="AP006840">
    <property type="protein sequence ID" value="BAD42287.1"/>
    <property type="molecule type" value="Genomic_DNA"/>
</dbReference>
<keyword evidence="3" id="KW-1185">Reference proteome</keyword>
<dbReference type="eggNOG" id="COG4863">
    <property type="taxonomic scope" value="Bacteria"/>
</dbReference>
<evidence type="ECO:0000313" key="2">
    <source>
        <dbReference type="EMBL" id="BAD42287.1"/>
    </source>
</evidence>
<feature type="transmembrane region" description="Helical" evidence="1">
    <location>
        <begin position="12"/>
        <end position="33"/>
    </location>
</feature>
<evidence type="ECO:0000256" key="1">
    <source>
        <dbReference type="SAM" id="Phobius"/>
    </source>
</evidence>
<keyword evidence="1" id="KW-0472">Membrane</keyword>
<dbReference type="Proteomes" id="UP000000417">
    <property type="component" value="Chromosome"/>
</dbReference>
<evidence type="ECO:0008006" key="4">
    <source>
        <dbReference type="Google" id="ProtNLM"/>
    </source>
</evidence>
<keyword evidence="1" id="KW-1133">Transmembrane helix</keyword>
<dbReference type="AlphaFoldDB" id="Q67J63"/>
<dbReference type="STRING" id="292459.STH3306"/>
<keyword evidence="1" id="KW-0812">Transmembrane</keyword>
<dbReference type="RefSeq" id="WP_011197418.1">
    <property type="nucleotide sequence ID" value="NC_006177.1"/>
</dbReference>
<reference evidence="2 3" key="1">
    <citation type="journal article" date="2004" name="Nucleic Acids Res.">
        <title>Genome sequence of Symbiobacterium thermophilum, an uncultivable bacterium that depends on microbial commensalism.</title>
        <authorList>
            <person name="Ueda K."/>
            <person name="Yamashita A."/>
            <person name="Ishikawa J."/>
            <person name="Shimada M."/>
            <person name="Watsuji T."/>
            <person name="Morimura K."/>
            <person name="Ikeda H."/>
            <person name="Hattori M."/>
            <person name="Beppu T."/>
        </authorList>
    </citation>
    <scope>NUCLEOTIDE SEQUENCE [LARGE SCALE GENOMIC DNA]</scope>
    <source>
        <strain evidence="3">T / IAM 14863</strain>
    </source>
</reference>
<dbReference type="InterPro" id="IPR042274">
    <property type="entry name" value="YycH/YycI_2"/>
</dbReference>
<organism evidence="2 3">
    <name type="scientific">Symbiobacterium thermophilum (strain DSM 24528 / JCM 14929 / IAM 14863 / T)</name>
    <dbReference type="NCBI Taxonomy" id="292459"/>
    <lineage>
        <taxon>Bacteria</taxon>
        <taxon>Bacillati</taxon>
        <taxon>Bacillota</taxon>
        <taxon>Clostridia</taxon>
        <taxon>Eubacteriales</taxon>
        <taxon>Symbiobacteriaceae</taxon>
        <taxon>Symbiobacterium</taxon>
    </lineage>
</organism>
<accession>Q67J63</accession>
<dbReference type="KEGG" id="sth:STH3306"/>
<dbReference type="Gene3D" id="3.30.310.160">
    <property type="entry name" value="YycH protein, domain 2"/>
    <property type="match status" value="1"/>
</dbReference>
<name>Q67J63_SYMTH</name>
<evidence type="ECO:0000313" key="3">
    <source>
        <dbReference type="Proteomes" id="UP000000417"/>
    </source>
</evidence>
<dbReference type="OrthoDB" id="1696612at2"/>
<proteinExistence type="predicted"/>
<protein>
    <recommendedName>
        <fullName evidence="4">Regulatory protein YycH domain-containing protein</fullName>
    </recommendedName>
</protein>
<gene>
    <name evidence="2" type="ordered locus">STH3306</name>
</gene>
<dbReference type="HOGENOM" id="CLU_601190_0_0_9"/>
<sequence length="455" mass="49656">MTKPSGRAREVLLDLLLAALVLTSVVLTVRVWYPEPLFGDSDTTEPSLQQQPVPIVREMPEIFRPERIVVARADGGRAELHAGSPTYSTSWQRIRKALTGLDVRGGATLIDQVPRGDAGAPSLELFLPTALQVGQWADLLQWQAPFLRNGSMLVDRVIVTLGERPAVYLSGPLGFELYLADLPEDQRAALVAHVERLDPTLFGPYRELVLDGLQVTAAPGLMVPDVKAWPAAEVTVLMPDLWEEEARYFPDLSVVRQIDEQDARSLTDGRRLLRITGAGVLQYRTAEGSAPAASPELEQALEAAGQWVGSRGGWPQDVVLHRYERDAGVGRLAFEVHTGGRYPVQSLPGAMQVHVSAAARVVYFERTPTVANVTFEEALLPLVPPEDALAHALPAAPLLSSEPVRAMYLTYLLRPPAGAGEPWTAEPTWVIQAGSTEVYVNAVAREFPLPPKVLH</sequence>